<evidence type="ECO:0000313" key="3">
    <source>
        <dbReference type="Proteomes" id="UP001254165"/>
    </source>
</evidence>
<comment type="caution">
    <text evidence="2">The sequence shown here is derived from an EMBL/GenBank/DDBJ whole genome shotgun (WGS) entry which is preliminary data.</text>
</comment>
<organism evidence="2 3">
    <name type="scientific">Thermanaerothrix solaris</name>
    <dbReference type="NCBI Taxonomy" id="3058434"/>
    <lineage>
        <taxon>Bacteria</taxon>
        <taxon>Bacillati</taxon>
        <taxon>Chloroflexota</taxon>
        <taxon>Anaerolineae</taxon>
        <taxon>Anaerolineales</taxon>
        <taxon>Anaerolineaceae</taxon>
        <taxon>Thermanaerothrix</taxon>
    </lineage>
</organism>
<sequence>MDLVFGIGIAILIIISVVWAISERRAEKEEASFYLGSEDDTPIYLWIEDDTPTLSSSSGAIYTQIIRPEHYRHNPRNFDGNPRNDALGASRYPGTDSYYASRGFTSPQKPNRP</sequence>
<name>A0ABU3NNN3_9CHLR</name>
<dbReference type="Proteomes" id="UP001254165">
    <property type="component" value="Unassembled WGS sequence"/>
</dbReference>
<evidence type="ECO:0000256" key="1">
    <source>
        <dbReference type="SAM" id="MobiDB-lite"/>
    </source>
</evidence>
<reference evidence="2 3" key="1">
    <citation type="submission" date="2023-07" db="EMBL/GenBank/DDBJ databases">
        <title>Novel species of Thermanaerothrix with wide hydrolytic capabilities.</title>
        <authorList>
            <person name="Zayulina K.S."/>
            <person name="Podosokorskaya O.A."/>
            <person name="Elcheninov A.G."/>
        </authorList>
    </citation>
    <scope>NUCLEOTIDE SEQUENCE [LARGE SCALE GENOMIC DNA]</scope>
    <source>
        <strain evidence="2 3">4228-RoL</strain>
    </source>
</reference>
<dbReference type="EMBL" id="JAUHMF010000002">
    <property type="protein sequence ID" value="MDT8898451.1"/>
    <property type="molecule type" value="Genomic_DNA"/>
</dbReference>
<gene>
    <name evidence="2" type="ORF">QYE77_09240</name>
</gene>
<protein>
    <submittedName>
        <fullName evidence="2">Uncharacterized protein</fullName>
    </submittedName>
</protein>
<proteinExistence type="predicted"/>
<feature type="region of interest" description="Disordered" evidence="1">
    <location>
        <begin position="72"/>
        <end position="113"/>
    </location>
</feature>
<evidence type="ECO:0000313" key="2">
    <source>
        <dbReference type="EMBL" id="MDT8898451.1"/>
    </source>
</evidence>
<feature type="compositionally biased region" description="Polar residues" evidence="1">
    <location>
        <begin position="103"/>
        <end position="113"/>
    </location>
</feature>
<keyword evidence="3" id="KW-1185">Reference proteome</keyword>
<accession>A0ABU3NNN3</accession>
<dbReference type="RefSeq" id="WP_315625110.1">
    <property type="nucleotide sequence ID" value="NZ_JAUHMF010000002.1"/>
</dbReference>